<reference evidence="5" key="1">
    <citation type="journal article" date="2019" name="Int. J. Syst. Evol. Microbiol.">
        <title>The Global Catalogue of Microorganisms (GCM) 10K type strain sequencing project: providing services to taxonomists for standard genome sequencing and annotation.</title>
        <authorList>
            <consortium name="The Broad Institute Genomics Platform"/>
            <consortium name="The Broad Institute Genome Sequencing Center for Infectious Disease"/>
            <person name="Wu L."/>
            <person name="Ma J."/>
        </authorList>
    </citation>
    <scope>NUCLEOTIDE SEQUENCE [LARGE SCALE GENOMIC DNA]</scope>
    <source>
        <strain evidence="5">CGMCC 1.19032</strain>
    </source>
</reference>
<dbReference type="SUPFAM" id="SSF103378">
    <property type="entry name" value="2-methylcitrate dehydratase PrpD"/>
    <property type="match status" value="1"/>
</dbReference>
<dbReference type="Proteomes" id="UP001595969">
    <property type="component" value="Unassembled WGS sequence"/>
</dbReference>
<dbReference type="InterPro" id="IPR045337">
    <property type="entry name" value="MmgE_PrpD_C"/>
</dbReference>
<dbReference type="InterPro" id="IPR005656">
    <property type="entry name" value="MmgE_PrpD"/>
</dbReference>
<dbReference type="InterPro" id="IPR045336">
    <property type="entry name" value="MmgE_PrpD_N"/>
</dbReference>
<evidence type="ECO:0000256" key="1">
    <source>
        <dbReference type="ARBA" id="ARBA00006174"/>
    </source>
</evidence>
<evidence type="ECO:0000259" key="3">
    <source>
        <dbReference type="Pfam" id="PF19305"/>
    </source>
</evidence>
<dbReference type="Gene3D" id="1.10.4100.10">
    <property type="entry name" value="2-methylcitrate dehydratase PrpD"/>
    <property type="match status" value="1"/>
</dbReference>
<sequence length="465" mass="51007">MTKTNKTMVESLAEWVAQLEWQDLSAEAVEALKKRLLDSVGVAIGALEGEPIQAIRQMTETFGGKPLVTLIGGGKTTPVDATFYNGAAIRYLDYNDSFLAKEETCHPSDNIAPVLAAAEYNQISGKEFLLSLGIAYQVQTRLSEVAPVRKHGFDHTVQGAYGAAAGASKALGLDAQKIANAIAIAGTTQNALRVTRTGSLSNWKGLTYPNTAMGAVHAALLASYGITGPREVFEGNKGLMDSIAGKFTIDWSKEMLEHVNKTIIKKYNAEIHSQSSIEGLLEIRNKQKIAVEDIKQIRLTTFDVAYHIIGGGEEGEKKTIQTKEEADHSLPYMLAVAFLDGQVMPEQYEPSRINQADVQNLLQKVEVKVDATYSARFPQEMACRLEVETNDGTIYSVEKQDYEGFTTHPATWEVLLKKYETLTQKIDQKLANQIAATIQKIDEVAITEFTSLLGQVRVLNEMNEG</sequence>
<proteinExistence type="inferred from homology"/>
<dbReference type="Gene3D" id="3.30.1330.120">
    <property type="entry name" value="2-methylcitrate dehydratase PrpD"/>
    <property type="match status" value="1"/>
</dbReference>
<dbReference type="Pfam" id="PF19305">
    <property type="entry name" value="MmgE_PrpD_C"/>
    <property type="match status" value="1"/>
</dbReference>
<dbReference type="InterPro" id="IPR042183">
    <property type="entry name" value="MmgE/PrpD_sf_1"/>
</dbReference>
<dbReference type="RefSeq" id="WP_338031676.1">
    <property type="nucleotide sequence ID" value="NZ_JAFBFD010000020.1"/>
</dbReference>
<feature type="domain" description="MmgE/PrpD C-terminal" evidence="3">
    <location>
        <begin position="267"/>
        <end position="436"/>
    </location>
</feature>
<protein>
    <submittedName>
        <fullName evidence="4">MmgE/PrpD family protein</fullName>
    </submittedName>
</protein>
<dbReference type="PANTHER" id="PTHR16943">
    <property type="entry name" value="2-METHYLCITRATE DEHYDRATASE-RELATED"/>
    <property type="match status" value="1"/>
</dbReference>
<dbReference type="InterPro" id="IPR042188">
    <property type="entry name" value="MmgE/PrpD_sf_2"/>
</dbReference>
<gene>
    <name evidence="4" type="ORF">ACFO5I_03610</name>
</gene>
<feature type="domain" description="MmgE/PrpD N-terminal" evidence="2">
    <location>
        <begin position="10"/>
        <end position="250"/>
    </location>
</feature>
<dbReference type="InterPro" id="IPR036148">
    <property type="entry name" value="MmgE/PrpD_sf"/>
</dbReference>
<comment type="similarity">
    <text evidence="1">Belongs to the PrpD family.</text>
</comment>
<dbReference type="PANTHER" id="PTHR16943:SF8">
    <property type="entry name" value="2-METHYLCITRATE DEHYDRATASE"/>
    <property type="match status" value="1"/>
</dbReference>
<evidence type="ECO:0000313" key="5">
    <source>
        <dbReference type="Proteomes" id="UP001595969"/>
    </source>
</evidence>
<evidence type="ECO:0000313" key="4">
    <source>
        <dbReference type="EMBL" id="MFC4718831.1"/>
    </source>
</evidence>
<dbReference type="EMBL" id="JBHSGS010000018">
    <property type="protein sequence ID" value="MFC4718831.1"/>
    <property type="molecule type" value="Genomic_DNA"/>
</dbReference>
<comment type="caution">
    <text evidence="4">The sequence shown here is derived from an EMBL/GenBank/DDBJ whole genome shotgun (WGS) entry which is preliminary data.</text>
</comment>
<evidence type="ECO:0000259" key="2">
    <source>
        <dbReference type="Pfam" id="PF03972"/>
    </source>
</evidence>
<keyword evidence="5" id="KW-1185">Reference proteome</keyword>
<dbReference type="Pfam" id="PF03972">
    <property type="entry name" value="MmgE_PrpD_N"/>
    <property type="match status" value="1"/>
</dbReference>
<organism evidence="4 5">
    <name type="scientific">Enterococcus lemanii</name>
    <dbReference type="NCBI Taxonomy" id="1159752"/>
    <lineage>
        <taxon>Bacteria</taxon>
        <taxon>Bacillati</taxon>
        <taxon>Bacillota</taxon>
        <taxon>Bacilli</taxon>
        <taxon>Lactobacillales</taxon>
        <taxon>Enterococcaceae</taxon>
        <taxon>Enterococcus</taxon>
    </lineage>
</organism>
<name>A0ABV9MS64_9ENTE</name>
<accession>A0ABV9MS64</accession>